<comment type="caution">
    <text evidence="1">The sequence shown here is derived from an EMBL/GenBank/DDBJ whole genome shotgun (WGS) entry which is preliminary data.</text>
</comment>
<evidence type="ECO:0000313" key="2">
    <source>
        <dbReference type="Proteomes" id="UP000540685"/>
    </source>
</evidence>
<proteinExistence type="predicted"/>
<dbReference type="Pfam" id="PF19939">
    <property type="entry name" value="DUF6401"/>
    <property type="match status" value="1"/>
</dbReference>
<dbReference type="AlphaFoldDB" id="A0A7W9IBG0"/>
<accession>A0A7W9IBG0</accession>
<evidence type="ECO:0000313" key="1">
    <source>
        <dbReference type="EMBL" id="MBB5817650.1"/>
    </source>
</evidence>
<protein>
    <submittedName>
        <fullName evidence="1">Uncharacterized protein</fullName>
    </submittedName>
</protein>
<dbReference type="RefSeq" id="WP_184548683.1">
    <property type="nucleotide sequence ID" value="NZ_JACHMP010000001.1"/>
</dbReference>
<reference evidence="1 2" key="1">
    <citation type="submission" date="2020-08" db="EMBL/GenBank/DDBJ databases">
        <title>Sequencing the genomes of 1000 actinobacteria strains.</title>
        <authorList>
            <person name="Klenk H.-P."/>
        </authorList>
    </citation>
    <scope>NUCLEOTIDE SEQUENCE [LARGE SCALE GENOMIC DNA]</scope>
    <source>
        <strain evidence="1 2">DSM 46887</strain>
    </source>
</reference>
<organism evidence="1 2">
    <name type="scientific">Streptosporangium becharense</name>
    <dbReference type="NCBI Taxonomy" id="1816182"/>
    <lineage>
        <taxon>Bacteria</taxon>
        <taxon>Bacillati</taxon>
        <taxon>Actinomycetota</taxon>
        <taxon>Actinomycetes</taxon>
        <taxon>Streptosporangiales</taxon>
        <taxon>Streptosporangiaceae</taxon>
        <taxon>Streptosporangium</taxon>
    </lineage>
</organism>
<sequence>MSDHLWPARIRSEFAQWVLDLRAHHPGVVASLDQHVAEVRHAISSLGEKVGPVSLLGYLIGFWDGAHEVGWRPPQPGQPLDFVSLRLSAVCLMLEPVPVR</sequence>
<dbReference type="InterPro" id="IPR045647">
    <property type="entry name" value="DUF6401"/>
</dbReference>
<gene>
    <name evidence="1" type="ORF">F4562_000712</name>
</gene>
<dbReference type="EMBL" id="JACHMP010000001">
    <property type="protein sequence ID" value="MBB5817650.1"/>
    <property type="molecule type" value="Genomic_DNA"/>
</dbReference>
<name>A0A7W9IBG0_9ACTN</name>
<dbReference type="Proteomes" id="UP000540685">
    <property type="component" value="Unassembled WGS sequence"/>
</dbReference>
<keyword evidence="2" id="KW-1185">Reference proteome</keyword>